<dbReference type="SUPFAM" id="SSF51735">
    <property type="entry name" value="NAD(P)-binding Rossmann-fold domains"/>
    <property type="match status" value="1"/>
</dbReference>
<dbReference type="InterPro" id="IPR002347">
    <property type="entry name" value="SDR_fam"/>
</dbReference>
<dbReference type="InterPro" id="IPR036291">
    <property type="entry name" value="NAD(P)-bd_dom_sf"/>
</dbReference>
<comment type="caution">
    <text evidence="5">The sequence shown here is derived from an EMBL/GenBank/DDBJ whole genome shotgun (WGS) entry which is preliminary data.</text>
</comment>
<dbReference type="Gene3D" id="3.40.50.720">
    <property type="entry name" value="NAD(P)-binding Rossmann-like Domain"/>
    <property type="match status" value="1"/>
</dbReference>
<keyword evidence="2 5" id="KW-0560">Oxidoreductase</keyword>
<gene>
    <name evidence="5" type="ORF">ACFP3U_01050</name>
</gene>
<comment type="similarity">
    <text evidence="1">Belongs to the short-chain dehydrogenases/reductases (SDR) family.</text>
</comment>
<accession>A0ABW0WVL7</accession>
<dbReference type="CDD" id="cd05233">
    <property type="entry name" value="SDR_c"/>
    <property type="match status" value="1"/>
</dbReference>
<evidence type="ECO:0000256" key="1">
    <source>
        <dbReference type="ARBA" id="ARBA00006484"/>
    </source>
</evidence>
<organism evidence="5 6">
    <name type="scientific">Kitasatospora misakiensis</name>
    <dbReference type="NCBI Taxonomy" id="67330"/>
    <lineage>
        <taxon>Bacteria</taxon>
        <taxon>Bacillati</taxon>
        <taxon>Actinomycetota</taxon>
        <taxon>Actinomycetes</taxon>
        <taxon>Kitasatosporales</taxon>
        <taxon>Streptomycetaceae</taxon>
        <taxon>Kitasatospora</taxon>
    </lineage>
</organism>
<evidence type="ECO:0000313" key="5">
    <source>
        <dbReference type="EMBL" id="MFC5661563.1"/>
    </source>
</evidence>
<dbReference type="PROSITE" id="PS00061">
    <property type="entry name" value="ADH_SHORT"/>
    <property type="match status" value="1"/>
</dbReference>
<dbReference type="SMART" id="SM00822">
    <property type="entry name" value="PKS_KR"/>
    <property type="match status" value="1"/>
</dbReference>
<dbReference type="PANTHER" id="PTHR24321:SF15">
    <property type="entry name" value="OXIDOREDUCTASE UCPA"/>
    <property type="match status" value="1"/>
</dbReference>
<dbReference type="PRINTS" id="PR00081">
    <property type="entry name" value="GDHRDH"/>
</dbReference>
<evidence type="ECO:0000313" key="6">
    <source>
        <dbReference type="Proteomes" id="UP001595975"/>
    </source>
</evidence>
<feature type="domain" description="Ketoreductase" evidence="4">
    <location>
        <begin position="12"/>
        <end position="190"/>
    </location>
</feature>
<evidence type="ECO:0000256" key="3">
    <source>
        <dbReference type="SAM" id="MobiDB-lite"/>
    </source>
</evidence>
<evidence type="ECO:0000259" key="4">
    <source>
        <dbReference type="SMART" id="SM00822"/>
    </source>
</evidence>
<dbReference type="PRINTS" id="PR00080">
    <property type="entry name" value="SDRFAMILY"/>
</dbReference>
<dbReference type="GO" id="GO:0016491">
    <property type="term" value="F:oxidoreductase activity"/>
    <property type="evidence" value="ECO:0007669"/>
    <property type="project" value="UniProtKB-KW"/>
</dbReference>
<protein>
    <submittedName>
        <fullName evidence="5">SDR family NAD(P)-dependent oxidoreductase</fullName>
        <ecNumber evidence="5">1.1.1.-</ecNumber>
    </submittedName>
</protein>
<sequence length="257" mass="26047">MTLTTAARFTGKSVLVTGGGSGIGRAVALAFAREGARVAVAGRTLSALAETVALIEQEGGTAVALVGSVSDATDAARLVEETVERLGALDVAVNNAGVLGGMGPIADIAEEEWRRVIDTNLTGTWLAMKHQITHLRANGGGAIVNISSNLGTHLRMENLGAYAVSKAAVATLTRSAARDHIADGVRINTVSPGPIDTTMSSRPGETASDKADRMKSNVPVGRAGAVEEVAAAVLHLASEESAFTVGADLVLDGGVTA</sequence>
<evidence type="ECO:0000256" key="2">
    <source>
        <dbReference type="ARBA" id="ARBA00023002"/>
    </source>
</evidence>
<dbReference type="Pfam" id="PF13561">
    <property type="entry name" value="adh_short_C2"/>
    <property type="match status" value="1"/>
</dbReference>
<reference evidence="6" key="1">
    <citation type="journal article" date="2019" name="Int. J. Syst. Evol. Microbiol.">
        <title>The Global Catalogue of Microorganisms (GCM) 10K type strain sequencing project: providing services to taxonomists for standard genome sequencing and annotation.</title>
        <authorList>
            <consortium name="The Broad Institute Genomics Platform"/>
            <consortium name="The Broad Institute Genome Sequencing Center for Infectious Disease"/>
            <person name="Wu L."/>
            <person name="Ma J."/>
        </authorList>
    </citation>
    <scope>NUCLEOTIDE SEQUENCE [LARGE SCALE GENOMIC DNA]</scope>
    <source>
        <strain evidence="6">CGMCC 4.1437</strain>
    </source>
</reference>
<name>A0ABW0WVL7_9ACTN</name>
<proteinExistence type="inferred from homology"/>
<dbReference type="EMBL" id="JBHSOF010000001">
    <property type="protein sequence ID" value="MFC5661563.1"/>
    <property type="molecule type" value="Genomic_DNA"/>
</dbReference>
<dbReference type="EC" id="1.1.1.-" evidence="5"/>
<keyword evidence="6" id="KW-1185">Reference proteome</keyword>
<dbReference type="Proteomes" id="UP001595975">
    <property type="component" value="Unassembled WGS sequence"/>
</dbReference>
<dbReference type="RefSeq" id="WP_380223122.1">
    <property type="nucleotide sequence ID" value="NZ_JBHSOF010000001.1"/>
</dbReference>
<dbReference type="InterPro" id="IPR057326">
    <property type="entry name" value="KR_dom"/>
</dbReference>
<feature type="region of interest" description="Disordered" evidence="3">
    <location>
        <begin position="188"/>
        <end position="215"/>
    </location>
</feature>
<dbReference type="PANTHER" id="PTHR24321">
    <property type="entry name" value="DEHYDROGENASES, SHORT CHAIN"/>
    <property type="match status" value="1"/>
</dbReference>
<dbReference type="InterPro" id="IPR020904">
    <property type="entry name" value="Sc_DH/Rdtase_CS"/>
</dbReference>